<evidence type="ECO:0000313" key="16">
    <source>
        <dbReference type="EMBL" id="QHJ13024.1"/>
    </source>
</evidence>
<evidence type="ECO:0000256" key="6">
    <source>
        <dbReference type="ARBA" id="ARBA00023004"/>
    </source>
</evidence>
<dbReference type="InterPro" id="IPR000531">
    <property type="entry name" value="Beta-barrel_TonB"/>
</dbReference>
<dbReference type="GO" id="GO:0009279">
    <property type="term" value="C:cell outer membrane"/>
    <property type="evidence" value="ECO:0007669"/>
    <property type="project" value="UniProtKB-SubCell"/>
</dbReference>
<keyword evidence="9 11" id="KW-0472">Membrane</keyword>
<keyword evidence="13" id="KW-0732">Signal</keyword>
<comment type="similarity">
    <text evidence="11 12">Belongs to the TonB-dependent receptor family.</text>
</comment>
<dbReference type="Pfam" id="PF00593">
    <property type="entry name" value="TonB_dep_Rec_b-barrel"/>
    <property type="match status" value="1"/>
</dbReference>
<name>A0A857JR38_9ALTE</name>
<sequence>MGPTAHTHTFSRKLTLLGAAVSLALASNVSAQTVESEQASSDDFENITVTARKRTESLFESPTAITSLSDSFMEDANISNLDDVGKYVPNLNVSRYGAGNSAHASIFIRGIGLQDHIITTDPGVGVYVDGVYLGRQMGANLSLPNIASVEVLRGPQGTLYGRNTLGGAVNIITKKPGDESMASVAAKVGTLGRVAADLYINGDINDDVSIAASGSFKKRDGVGEAVNLANPEKEIGEEQEFSGRLSANWRVSNNFSLLFAVDGYDNESGQSPYTIEFTDPSPDPADIFNGDFPLLTPDLIPADPDDLGTTVPGLESTASAGWGASITANWDINENYATKLITSFRSSDYEGGLDDDASPLNLSEFPETGEADQYSVELQVNGTFDNYDFVSGVYFFNEEGSTESGPWVFSPFNTPGALNNDGTPTGFGGDYGFFDLHQETDAFAIYANASYDLSEKLTVGGGLRYSKDKKDADALFPSFAERAYRSAEFSEVTWDINAAYQLDNGLNVYAQVQKGYQTGGFPPRPFGGDVQFVQFDETTSINYETGLKGKIAENVSLLAAVFITKYDDLALPFSDPTAGGGFVTITENAGKSEAKGIELEATVDVTDNFSLRAAVGFLDAEITQVDENVNGVGVGDSPALTPEWTLMIAPSYYMDLDSGATLAFKADYSFRDEMQGQSVFNPNETIDSRSILGFDVNYTSVNGDWSLSLYGENVTDEIYDQGRLQQNGFVGIVRSNDRREFGLRFKKEFEM</sequence>
<keyword evidence="10 11" id="KW-0998">Cell outer membrane</keyword>
<protein>
    <submittedName>
        <fullName evidence="16">Pesticin receptor</fullName>
    </submittedName>
</protein>
<evidence type="ECO:0000256" key="8">
    <source>
        <dbReference type="ARBA" id="ARBA00023077"/>
    </source>
</evidence>
<dbReference type="PANTHER" id="PTHR32552:SF81">
    <property type="entry name" value="TONB-DEPENDENT OUTER MEMBRANE RECEPTOR"/>
    <property type="match status" value="1"/>
</dbReference>
<proteinExistence type="inferred from homology"/>
<evidence type="ECO:0000256" key="4">
    <source>
        <dbReference type="ARBA" id="ARBA00022496"/>
    </source>
</evidence>
<dbReference type="PANTHER" id="PTHR32552">
    <property type="entry name" value="FERRICHROME IRON RECEPTOR-RELATED"/>
    <property type="match status" value="1"/>
</dbReference>
<evidence type="ECO:0000256" key="7">
    <source>
        <dbReference type="ARBA" id="ARBA00023065"/>
    </source>
</evidence>
<dbReference type="Gene3D" id="2.40.170.20">
    <property type="entry name" value="TonB-dependent receptor, beta-barrel domain"/>
    <property type="match status" value="1"/>
</dbReference>
<evidence type="ECO:0000259" key="15">
    <source>
        <dbReference type="Pfam" id="PF07715"/>
    </source>
</evidence>
<evidence type="ECO:0000313" key="17">
    <source>
        <dbReference type="Proteomes" id="UP000464524"/>
    </source>
</evidence>
<evidence type="ECO:0000256" key="12">
    <source>
        <dbReference type="RuleBase" id="RU003357"/>
    </source>
</evidence>
<keyword evidence="8 12" id="KW-0798">TonB box</keyword>
<dbReference type="RefSeq" id="WP_160181159.1">
    <property type="nucleotide sequence ID" value="NZ_CP047656.1"/>
</dbReference>
<keyword evidence="5 11" id="KW-0812">Transmembrane</keyword>
<dbReference type="PROSITE" id="PS52016">
    <property type="entry name" value="TONB_DEPENDENT_REC_3"/>
    <property type="match status" value="1"/>
</dbReference>
<evidence type="ECO:0000256" key="9">
    <source>
        <dbReference type="ARBA" id="ARBA00023136"/>
    </source>
</evidence>
<dbReference type="AlphaFoldDB" id="A0A857JR38"/>
<dbReference type="Proteomes" id="UP000464524">
    <property type="component" value="Chromosome"/>
</dbReference>
<keyword evidence="7" id="KW-0406">Ion transport</keyword>
<evidence type="ECO:0000256" key="13">
    <source>
        <dbReference type="SAM" id="SignalP"/>
    </source>
</evidence>
<keyword evidence="2 11" id="KW-0813">Transport</keyword>
<evidence type="ECO:0000256" key="5">
    <source>
        <dbReference type="ARBA" id="ARBA00022692"/>
    </source>
</evidence>
<dbReference type="KEGG" id="pmes:FX988_03282"/>
<reference evidence="16 17" key="1">
    <citation type="submission" date="2019-12" db="EMBL/GenBank/DDBJ databases">
        <title>Genome sequencing and assembly of endphytes of Porphyra tenera.</title>
        <authorList>
            <person name="Park J.M."/>
            <person name="Shin R."/>
            <person name="Jo S.H."/>
        </authorList>
    </citation>
    <scope>NUCLEOTIDE SEQUENCE [LARGE SCALE GENOMIC DNA]</scope>
    <source>
        <strain evidence="16 17">GPM4</strain>
    </source>
</reference>
<dbReference type="InterPro" id="IPR036942">
    <property type="entry name" value="Beta-barrel_TonB_sf"/>
</dbReference>
<dbReference type="InterPro" id="IPR012910">
    <property type="entry name" value="Plug_dom"/>
</dbReference>
<evidence type="ECO:0000259" key="14">
    <source>
        <dbReference type="Pfam" id="PF00593"/>
    </source>
</evidence>
<dbReference type="Pfam" id="PF07715">
    <property type="entry name" value="Plug"/>
    <property type="match status" value="1"/>
</dbReference>
<comment type="subcellular location">
    <subcellularLocation>
        <location evidence="1 11">Cell outer membrane</location>
        <topology evidence="1 11">Multi-pass membrane protein</topology>
    </subcellularLocation>
</comment>
<accession>A0A857JR38</accession>
<dbReference type="InterPro" id="IPR039426">
    <property type="entry name" value="TonB-dep_rcpt-like"/>
</dbReference>
<evidence type="ECO:0000256" key="3">
    <source>
        <dbReference type="ARBA" id="ARBA00022452"/>
    </source>
</evidence>
<dbReference type="CDD" id="cd01347">
    <property type="entry name" value="ligand_gated_channel"/>
    <property type="match status" value="1"/>
</dbReference>
<evidence type="ECO:0000256" key="11">
    <source>
        <dbReference type="PROSITE-ProRule" id="PRU01360"/>
    </source>
</evidence>
<dbReference type="OrthoDB" id="9758929at2"/>
<keyword evidence="4" id="KW-0410">Iron transport</keyword>
<evidence type="ECO:0000256" key="10">
    <source>
        <dbReference type="ARBA" id="ARBA00023237"/>
    </source>
</evidence>
<feature type="chain" id="PRO_5032354020" evidence="13">
    <location>
        <begin position="32"/>
        <end position="751"/>
    </location>
</feature>
<keyword evidence="6" id="KW-0408">Iron</keyword>
<dbReference type="SUPFAM" id="SSF56935">
    <property type="entry name" value="Porins"/>
    <property type="match status" value="1"/>
</dbReference>
<dbReference type="EMBL" id="CP047656">
    <property type="protein sequence ID" value="QHJ13024.1"/>
    <property type="molecule type" value="Genomic_DNA"/>
</dbReference>
<keyword evidence="16" id="KW-0675">Receptor</keyword>
<feature type="domain" description="TonB-dependent receptor plug" evidence="15">
    <location>
        <begin position="59"/>
        <end position="168"/>
    </location>
</feature>
<evidence type="ECO:0000256" key="1">
    <source>
        <dbReference type="ARBA" id="ARBA00004571"/>
    </source>
</evidence>
<organism evidence="16 17">
    <name type="scientific">Paraglaciecola mesophila</name>
    <dbReference type="NCBI Taxonomy" id="197222"/>
    <lineage>
        <taxon>Bacteria</taxon>
        <taxon>Pseudomonadati</taxon>
        <taxon>Pseudomonadota</taxon>
        <taxon>Gammaproteobacteria</taxon>
        <taxon>Alteromonadales</taxon>
        <taxon>Alteromonadaceae</taxon>
        <taxon>Paraglaciecola</taxon>
    </lineage>
</organism>
<keyword evidence="17" id="KW-1185">Reference proteome</keyword>
<keyword evidence="3 11" id="KW-1134">Transmembrane beta strand</keyword>
<dbReference type="GO" id="GO:0006826">
    <property type="term" value="P:iron ion transport"/>
    <property type="evidence" value="ECO:0007669"/>
    <property type="project" value="UniProtKB-KW"/>
</dbReference>
<feature type="signal peptide" evidence="13">
    <location>
        <begin position="1"/>
        <end position="31"/>
    </location>
</feature>
<evidence type="ECO:0000256" key="2">
    <source>
        <dbReference type="ARBA" id="ARBA00022448"/>
    </source>
</evidence>
<feature type="domain" description="TonB-dependent receptor-like beta-barrel" evidence="14">
    <location>
        <begin position="278"/>
        <end position="714"/>
    </location>
</feature>
<gene>
    <name evidence="16" type="ORF">FX988_03282</name>
</gene>